<sequence>MNPESTPRHPAKPSPAEVETEQGVPELPERGCGAGGGSPIPAEGRAVTPADALWSGGRGKRVLACKLVAAEVGAVGVGLRVKAALAGAWAPPTRRRQLGRCLLRSPRVAGGAWRSRTTGGGPGNGRVRVASAAAPVCYCDSSYFLFGGLGERKKKKNSGWGQGGWGGGDRRERRPGGDSGGQRLSPV</sequence>
<dbReference type="EMBL" id="OX459954">
    <property type="protein sequence ID" value="CAI9158967.1"/>
    <property type="molecule type" value="Genomic_DNA"/>
</dbReference>
<keyword evidence="3" id="KW-1185">Reference proteome</keyword>
<gene>
    <name evidence="2" type="ORF">MRATA1EN1_LOCUS7929</name>
</gene>
<evidence type="ECO:0000313" key="3">
    <source>
        <dbReference type="Proteomes" id="UP001176941"/>
    </source>
</evidence>
<feature type="region of interest" description="Disordered" evidence="1">
    <location>
        <begin position="1"/>
        <end position="44"/>
    </location>
</feature>
<accession>A0ABN8YEG2</accession>
<feature type="region of interest" description="Disordered" evidence="1">
    <location>
        <begin position="151"/>
        <end position="187"/>
    </location>
</feature>
<name>A0ABN8YEG2_RANTA</name>
<dbReference type="Proteomes" id="UP001176941">
    <property type="component" value="Chromosome 18"/>
</dbReference>
<proteinExistence type="predicted"/>
<evidence type="ECO:0000313" key="2">
    <source>
        <dbReference type="EMBL" id="CAI9158967.1"/>
    </source>
</evidence>
<reference evidence="2" key="1">
    <citation type="submission" date="2023-04" db="EMBL/GenBank/DDBJ databases">
        <authorList>
            <consortium name="ELIXIR-Norway"/>
        </authorList>
    </citation>
    <scope>NUCLEOTIDE SEQUENCE [LARGE SCALE GENOMIC DNA]</scope>
</reference>
<organism evidence="2 3">
    <name type="scientific">Rangifer tarandus platyrhynchus</name>
    <name type="common">Svalbard reindeer</name>
    <dbReference type="NCBI Taxonomy" id="3082113"/>
    <lineage>
        <taxon>Eukaryota</taxon>
        <taxon>Metazoa</taxon>
        <taxon>Chordata</taxon>
        <taxon>Craniata</taxon>
        <taxon>Vertebrata</taxon>
        <taxon>Euteleostomi</taxon>
        <taxon>Mammalia</taxon>
        <taxon>Eutheria</taxon>
        <taxon>Laurasiatheria</taxon>
        <taxon>Artiodactyla</taxon>
        <taxon>Ruminantia</taxon>
        <taxon>Pecora</taxon>
        <taxon>Cervidae</taxon>
        <taxon>Odocoileinae</taxon>
        <taxon>Rangifer</taxon>
    </lineage>
</organism>
<protein>
    <submittedName>
        <fullName evidence="2">Uncharacterized protein</fullName>
    </submittedName>
</protein>
<evidence type="ECO:0000256" key="1">
    <source>
        <dbReference type="SAM" id="MobiDB-lite"/>
    </source>
</evidence>